<feature type="repeat" description="TPR" evidence="1">
    <location>
        <begin position="177"/>
        <end position="210"/>
    </location>
</feature>
<dbReference type="InterPro" id="IPR011990">
    <property type="entry name" value="TPR-like_helical_dom_sf"/>
</dbReference>
<dbReference type="eggNOG" id="KOG4626">
    <property type="taxonomic scope" value="Eukaryota"/>
</dbReference>
<feature type="compositionally biased region" description="Low complexity" evidence="2">
    <location>
        <begin position="9"/>
        <end position="20"/>
    </location>
</feature>
<dbReference type="RefSeq" id="XP_008863352.1">
    <property type="nucleotide sequence ID" value="XM_008865130.1"/>
</dbReference>
<accession>A0A024ULT0</accession>
<feature type="repeat" description="TPR" evidence="1">
    <location>
        <begin position="109"/>
        <end position="142"/>
    </location>
</feature>
<dbReference type="GeneID" id="20078873"/>
<organism evidence="3">
    <name type="scientific">Aphanomyces invadans</name>
    <dbReference type="NCBI Taxonomy" id="157072"/>
    <lineage>
        <taxon>Eukaryota</taxon>
        <taxon>Sar</taxon>
        <taxon>Stramenopiles</taxon>
        <taxon>Oomycota</taxon>
        <taxon>Saprolegniomycetes</taxon>
        <taxon>Saprolegniales</taxon>
        <taxon>Verrucalvaceae</taxon>
        <taxon>Aphanomyces</taxon>
    </lineage>
</organism>
<dbReference type="PROSITE" id="PS50005">
    <property type="entry name" value="TPR"/>
    <property type="match status" value="4"/>
</dbReference>
<sequence length="276" mass="29135">MAKRKRSKTAAAAAPTAALPAEKKSKKAEQSVAGKKSVKGGDGVVEKKAQTADKAATAKMSVDVDENDDNIEMELDELVAAGGALAQLGAHDAAAELFAKALAMSPENVDIMRSLAKAFVESDQSKEALSQYREIVRLAPQHVASWFDLGTLLVEANDVDGAIEALKRVISLEDGHTAAFASLASCYGEKGDIDAAIALFEGAVQKHPTMAKFHCNLATMLAARGQKKDMERAVDVYGTAARLDPDTRAEVLEDLAELHDAMGDAAKAKAVRESIS</sequence>
<dbReference type="PANTHER" id="PTHR44998">
    <property type="match status" value="1"/>
</dbReference>
<name>A0A024ULT0_9STRA</name>
<dbReference type="AlphaFoldDB" id="A0A024ULT0"/>
<dbReference type="GO" id="GO:0016757">
    <property type="term" value="F:glycosyltransferase activity"/>
    <property type="evidence" value="ECO:0007669"/>
    <property type="project" value="TreeGrafter"/>
</dbReference>
<dbReference type="Pfam" id="PF13432">
    <property type="entry name" value="TPR_16"/>
    <property type="match status" value="1"/>
</dbReference>
<dbReference type="GO" id="GO:0006493">
    <property type="term" value="P:protein O-linked glycosylation"/>
    <property type="evidence" value="ECO:0007669"/>
    <property type="project" value="TreeGrafter"/>
</dbReference>
<gene>
    <name evidence="3" type="ORF">H310_01823</name>
</gene>
<evidence type="ECO:0000256" key="1">
    <source>
        <dbReference type="PROSITE-ProRule" id="PRU00339"/>
    </source>
</evidence>
<dbReference type="EMBL" id="KI913954">
    <property type="protein sequence ID" value="ETW07259.1"/>
    <property type="molecule type" value="Genomic_DNA"/>
</dbReference>
<reference evidence="3" key="1">
    <citation type="submission" date="2013-12" db="EMBL/GenBank/DDBJ databases">
        <title>The Genome Sequence of Aphanomyces invadans NJM9701.</title>
        <authorList>
            <consortium name="The Broad Institute Genomics Platform"/>
            <person name="Russ C."/>
            <person name="Tyler B."/>
            <person name="van West P."/>
            <person name="Dieguez-Uribeondo J."/>
            <person name="Young S.K."/>
            <person name="Zeng Q."/>
            <person name="Gargeya S."/>
            <person name="Fitzgerald M."/>
            <person name="Abouelleil A."/>
            <person name="Alvarado L."/>
            <person name="Chapman S.B."/>
            <person name="Gainer-Dewar J."/>
            <person name="Goldberg J."/>
            <person name="Griggs A."/>
            <person name="Gujja S."/>
            <person name="Hansen M."/>
            <person name="Howarth C."/>
            <person name="Imamovic A."/>
            <person name="Ireland A."/>
            <person name="Larimer J."/>
            <person name="McCowan C."/>
            <person name="Murphy C."/>
            <person name="Pearson M."/>
            <person name="Poon T.W."/>
            <person name="Priest M."/>
            <person name="Roberts A."/>
            <person name="Saif S."/>
            <person name="Shea T."/>
            <person name="Sykes S."/>
            <person name="Wortman J."/>
            <person name="Nusbaum C."/>
            <person name="Birren B."/>
        </authorList>
    </citation>
    <scope>NUCLEOTIDE SEQUENCE [LARGE SCALE GENOMIC DNA]</scope>
    <source>
        <strain evidence="3">NJM9701</strain>
    </source>
</reference>
<dbReference type="InterPro" id="IPR019734">
    <property type="entry name" value="TPR_rpt"/>
</dbReference>
<feature type="region of interest" description="Disordered" evidence="2">
    <location>
        <begin position="1"/>
        <end position="58"/>
    </location>
</feature>
<evidence type="ECO:0000313" key="3">
    <source>
        <dbReference type="EMBL" id="ETW07259.1"/>
    </source>
</evidence>
<dbReference type="PANTHER" id="PTHR44998:SF1">
    <property type="entry name" value="UDP-N-ACETYLGLUCOSAMINE--PEPTIDE N-ACETYLGLUCOSAMINYLTRANSFERASE 110 KDA SUBUNIT"/>
    <property type="match status" value="1"/>
</dbReference>
<keyword evidence="1" id="KW-0802">TPR repeat</keyword>
<dbReference type="VEuPathDB" id="FungiDB:H310_01823"/>
<dbReference type="SMART" id="SM00028">
    <property type="entry name" value="TPR"/>
    <property type="match status" value="5"/>
</dbReference>
<dbReference type="Gene3D" id="1.25.40.10">
    <property type="entry name" value="Tetratricopeptide repeat domain"/>
    <property type="match status" value="1"/>
</dbReference>
<dbReference type="Pfam" id="PF14559">
    <property type="entry name" value="TPR_19"/>
    <property type="match status" value="1"/>
</dbReference>
<feature type="repeat" description="TPR" evidence="1">
    <location>
        <begin position="143"/>
        <end position="176"/>
    </location>
</feature>
<evidence type="ECO:0000256" key="2">
    <source>
        <dbReference type="SAM" id="MobiDB-lite"/>
    </source>
</evidence>
<dbReference type="SUPFAM" id="SSF48452">
    <property type="entry name" value="TPR-like"/>
    <property type="match status" value="1"/>
</dbReference>
<proteinExistence type="predicted"/>
<dbReference type="OrthoDB" id="29013at2759"/>
<protein>
    <submittedName>
        <fullName evidence="3">Uncharacterized protein</fullName>
    </submittedName>
</protein>
<dbReference type="STRING" id="157072.A0A024ULT0"/>
<feature type="repeat" description="TPR" evidence="1">
    <location>
        <begin position="75"/>
        <end position="108"/>
    </location>
</feature>